<proteinExistence type="predicted"/>
<protein>
    <recommendedName>
        <fullName evidence="1">DUF559 domain-containing protein</fullName>
    </recommendedName>
</protein>
<dbReference type="Pfam" id="PF04480">
    <property type="entry name" value="DUF559"/>
    <property type="match status" value="1"/>
</dbReference>
<organism evidence="2 3">
    <name type="scientific">Schaalia radingae</name>
    <dbReference type="NCBI Taxonomy" id="131110"/>
    <lineage>
        <taxon>Bacteria</taxon>
        <taxon>Bacillati</taxon>
        <taxon>Actinomycetota</taxon>
        <taxon>Actinomycetes</taxon>
        <taxon>Actinomycetales</taxon>
        <taxon>Actinomycetaceae</taxon>
        <taxon>Schaalia</taxon>
    </lineage>
</organism>
<evidence type="ECO:0000259" key="1">
    <source>
        <dbReference type="Pfam" id="PF04480"/>
    </source>
</evidence>
<reference evidence="2 3" key="1">
    <citation type="submission" date="2016-10" db="EMBL/GenBank/DDBJ databases">
        <authorList>
            <person name="Varghese N."/>
            <person name="Submissions S."/>
        </authorList>
    </citation>
    <scope>NUCLEOTIDE SEQUENCE [LARGE SCALE GENOMIC DNA]</scope>
    <source>
        <strain evidence="2 3">DSM 9169</strain>
    </source>
</reference>
<gene>
    <name evidence="2" type="ORF">SAMN04489714_0269</name>
</gene>
<dbReference type="InterPro" id="IPR011335">
    <property type="entry name" value="Restrct_endonuc-II-like"/>
</dbReference>
<dbReference type="SUPFAM" id="SSF52980">
    <property type="entry name" value="Restriction endonuclease-like"/>
    <property type="match status" value="1"/>
</dbReference>
<keyword evidence="3" id="KW-1185">Reference proteome</keyword>
<sequence>MPAVAFDFDKILIRSSRDRRISREKATSMNLIALGKGFYVARYILEELPDKWAVINFINRARAWILTRYRHSKCIVIGHAACVVHGISTLSSLTTIDLLHPAPLNSTTSTSFLPPVQLSENDVIPAITVRRHHRQLLSEPVTFSHGIRCCSLKDAAISTGVLDDTANGYVVMCGVLRILSRFDRREYDMSRKREDAVRKDLLLLARKLPERTRNKKHLSHIIEGADAACESVAERHLLWIMREGGITEVCTQMKVLHDGYTFFTDFGIPDLRIAIEFDGRSKHGTDADDIFASLEAQQYRQKKLEAAGFTVLRFVWKDLRSPERIVAEIRLHMERAYARKVLFSSSADRQFSSAPPG</sequence>
<dbReference type="EMBL" id="LT629792">
    <property type="protein sequence ID" value="SDT86202.1"/>
    <property type="molecule type" value="Genomic_DNA"/>
</dbReference>
<dbReference type="InterPro" id="IPR007569">
    <property type="entry name" value="DUF559"/>
</dbReference>
<dbReference type="RefSeq" id="WP_092648186.1">
    <property type="nucleotide sequence ID" value="NZ_LT629792.1"/>
</dbReference>
<dbReference type="Proteomes" id="UP000198976">
    <property type="component" value="Chromosome I"/>
</dbReference>
<evidence type="ECO:0000313" key="2">
    <source>
        <dbReference type="EMBL" id="SDT86202.1"/>
    </source>
</evidence>
<accession>A0ABY0V583</accession>
<name>A0ABY0V583_9ACTO</name>
<feature type="domain" description="DUF559" evidence="1">
    <location>
        <begin position="232"/>
        <end position="331"/>
    </location>
</feature>
<dbReference type="Gene3D" id="3.40.960.10">
    <property type="entry name" value="VSR Endonuclease"/>
    <property type="match status" value="1"/>
</dbReference>
<evidence type="ECO:0000313" key="3">
    <source>
        <dbReference type="Proteomes" id="UP000198976"/>
    </source>
</evidence>